<dbReference type="PANTHER" id="PTHR42751:SF3">
    <property type="entry name" value="SODIUM_GLUTAMATE SYMPORTER"/>
    <property type="match status" value="1"/>
</dbReference>
<name>X0XJQ4_9ZZZZ</name>
<feature type="transmembrane region" description="Helical" evidence="7">
    <location>
        <begin position="6"/>
        <end position="24"/>
    </location>
</feature>
<dbReference type="GO" id="GO:1902600">
    <property type="term" value="P:proton transmembrane transport"/>
    <property type="evidence" value="ECO:0007669"/>
    <property type="project" value="InterPro"/>
</dbReference>
<comment type="similarity">
    <text evidence="2">Belongs to the monovalent cation:proton antiporter 2 (CPA2) transporter (TC 2.A.37) family.</text>
</comment>
<dbReference type="InterPro" id="IPR038770">
    <property type="entry name" value="Na+/solute_symporter_sf"/>
</dbReference>
<dbReference type="Pfam" id="PF00999">
    <property type="entry name" value="Na_H_Exchanger"/>
    <property type="match status" value="1"/>
</dbReference>
<comment type="caution">
    <text evidence="9">The sequence shown here is derived from an EMBL/GenBank/DDBJ whole genome shotgun (WGS) entry which is preliminary data.</text>
</comment>
<feature type="transmembrane region" description="Helical" evidence="7">
    <location>
        <begin position="86"/>
        <end position="110"/>
    </location>
</feature>
<feature type="transmembrane region" description="Helical" evidence="7">
    <location>
        <begin position="180"/>
        <end position="203"/>
    </location>
</feature>
<protein>
    <recommendedName>
        <fullName evidence="8">Cation/H+ exchanger transmembrane domain-containing protein</fullName>
    </recommendedName>
</protein>
<evidence type="ECO:0000313" key="9">
    <source>
        <dbReference type="EMBL" id="GAG25211.1"/>
    </source>
</evidence>
<feature type="transmembrane region" description="Helical" evidence="7">
    <location>
        <begin position="31"/>
        <end position="47"/>
    </location>
</feature>
<evidence type="ECO:0000256" key="3">
    <source>
        <dbReference type="ARBA" id="ARBA00022448"/>
    </source>
</evidence>
<dbReference type="InterPro" id="IPR006153">
    <property type="entry name" value="Cation/H_exchanger_TM"/>
</dbReference>
<evidence type="ECO:0000256" key="6">
    <source>
        <dbReference type="ARBA" id="ARBA00023136"/>
    </source>
</evidence>
<dbReference type="GO" id="GO:0015297">
    <property type="term" value="F:antiporter activity"/>
    <property type="evidence" value="ECO:0007669"/>
    <property type="project" value="InterPro"/>
</dbReference>
<evidence type="ECO:0000256" key="1">
    <source>
        <dbReference type="ARBA" id="ARBA00004141"/>
    </source>
</evidence>
<feature type="transmembrane region" description="Helical" evidence="7">
    <location>
        <begin position="59"/>
        <end position="77"/>
    </location>
</feature>
<dbReference type="Gene3D" id="1.20.1530.20">
    <property type="match status" value="1"/>
</dbReference>
<evidence type="ECO:0000256" key="7">
    <source>
        <dbReference type="SAM" id="Phobius"/>
    </source>
</evidence>
<evidence type="ECO:0000259" key="8">
    <source>
        <dbReference type="Pfam" id="PF00999"/>
    </source>
</evidence>
<feature type="domain" description="Cation/H+ exchanger transmembrane" evidence="8">
    <location>
        <begin position="16"/>
        <end position="227"/>
    </location>
</feature>
<dbReference type="PANTHER" id="PTHR42751">
    <property type="entry name" value="SODIUM/HYDROGEN EXCHANGER FAMILY/TRKA DOMAIN PROTEIN"/>
    <property type="match status" value="1"/>
</dbReference>
<evidence type="ECO:0000256" key="5">
    <source>
        <dbReference type="ARBA" id="ARBA00022989"/>
    </source>
</evidence>
<proteinExistence type="inferred from homology"/>
<keyword evidence="3" id="KW-0813">Transport</keyword>
<sequence length="228" mass="24395">MGDLSLLATMAIVLGVALVGAMAARLLRLPVIIGYLVSGIIIGPYGLKLVREVGDVETLAEIGVALLMFTLGIEFSLRTLRQIGKVAIFGGAAQIVATVALGLMVGWLLGWSLTEAVVFGFFIALSSTIVVLKTLMERGELGSPHGRVMIGILLVQDLSVVLMMVILTSLGEPEMGLWGALGWVVLKAVLFLGVIFALGYWVLPQVMRRVAGRRSRELFLLTVVCFSL</sequence>
<feature type="transmembrane region" description="Helical" evidence="7">
    <location>
        <begin position="148"/>
        <end position="168"/>
    </location>
</feature>
<keyword evidence="6 7" id="KW-0472">Membrane</keyword>
<evidence type="ECO:0000256" key="2">
    <source>
        <dbReference type="ARBA" id="ARBA00005551"/>
    </source>
</evidence>
<evidence type="ECO:0000256" key="4">
    <source>
        <dbReference type="ARBA" id="ARBA00022692"/>
    </source>
</evidence>
<comment type="subcellular location">
    <subcellularLocation>
        <location evidence="1">Membrane</location>
        <topology evidence="1">Multi-pass membrane protein</topology>
    </subcellularLocation>
</comment>
<dbReference type="EMBL" id="BARS01038665">
    <property type="protein sequence ID" value="GAG25211.1"/>
    <property type="molecule type" value="Genomic_DNA"/>
</dbReference>
<keyword evidence="4 7" id="KW-0812">Transmembrane</keyword>
<dbReference type="GO" id="GO:0016020">
    <property type="term" value="C:membrane"/>
    <property type="evidence" value="ECO:0007669"/>
    <property type="project" value="UniProtKB-SubCell"/>
</dbReference>
<dbReference type="AlphaFoldDB" id="X0XJQ4"/>
<feature type="transmembrane region" description="Helical" evidence="7">
    <location>
        <begin position="116"/>
        <end position="136"/>
    </location>
</feature>
<gene>
    <name evidence="9" type="ORF">S01H1_59141</name>
</gene>
<reference evidence="9" key="1">
    <citation type="journal article" date="2014" name="Front. Microbiol.">
        <title>High frequency of phylogenetically diverse reductive dehalogenase-homologous genes in deep subseafloor sedimentary metagenomes.</title>
        <authorList>
            <person name="Kawai M."/>
            <person name="Futagami T."/>
            <person name="Toyoda A."/>
            <person name="Takaki Y."/>
            <person name="Nishi S."/>
            <person name="Hori S."/>
            <person name="Arai W."/>
            <person name="Tsubouchi T."/>
            <person name="Morono Y."/>
            <person name="Uchiyama I."/>
            <person name="Ito T."/>
            <person name="Fujiyama A."/>
            <person name="Inagaki F."/>
            <person name="Takami H."/>
        </authorList>
    </citation>
    <scope>NUCLEOTIDE SEQUENCE</scope>
    <source>
        <strain evidence="9">Expedition CK06-06</strain>
    </source>
</reference>
<organism evidence="9">
    <name type="scientific">marine sediment metagenome</name>
    <dbReference type="NCBI Taxonomy" id="412755"/>
    <lineage>
        <taxon>unclassified sequences</taxon>
        <taxon>metagenomes</taxon>
        <taxon>ecological metagenomes</taxon>
    </lineage>
</organism>
<feature type="non-terminal residue" evidence="9">
    <location>
        <position position="228"/>
    </location>
</feature>
<accession>X0XJQ4</accession>
<keyword evidence="5 7" id="KW-1133">Transmembrane helix</keyword>